<evidence type="ECO:0000256" key="5">
    <source>
        <dbReference type="PROSITE-ProRule" id="PRU01240"/>
    </source>
</evidence>
<evidence type="ECO:0000256" key="3">
    <source>
        <dbReference type="ARBA" id="ARBA00022801"/>
    </source>
</evidence>
<keyword evidence="3" id="KW-0378">Hydrolase</keyword>
<comment type="caution">
    <text evidence="5">Lacks conserved residue(s) required for the propagation of feature annotation.</text>
</comment>
<dbReference type="PROSITE" id="PS51829">
    <property type="entry name" value="P_HOMO_B"/>
    <property type="match status" value="1"/>
</dbReference>
<dbReference type="InterPro" id="IPR002884">
    <property type="entry name" value="P_dom"/>
</dbReference>
<evidence type="ECO:0000313" key="8">
    <source>
        <dbReference type="EMBL" id="CAH3169819.1"/>
    </source>
</evidence>
<dbReference type="PANTHER" id="PTHR42884">
    <property type="entry name" value="PROPROTEIN CONVERTASE SUBTILISIN/KEXIN-RELATED"/>
    <property type="match status" value="1"/>
</dbReference>
<organism evidence="8 9">
    <name type="scientific">Porites lobata</name>
    <dbReference type="NCBI Taxonomy" id="104759"/>
    <lineage>
        <taxon>Eukaryota</taxon>
        <taxon>Metazoa</taxon>
        <taxon>Cnidaria</taxon>
        <taxon>Anthozoa</taxon>
        <taxon>Hexacorallia</taxon>
        <taxon>Scleractinia</taxon>
        <taxon>Fungiina</taxon>
        <taxon>Poritidae</taxon>
        <taxon>Porites</taxon>
    </lineage>
</organism>
<comment type="caution">
    <text evidence="8">The sequence shown here is derived from an EMBL/GenBank/DDBJ whole genome shotgun (WGS) entry which is preliminary data.</text>
</comment>
<dbReference type="Gene3D" id="2.60.120.260">
    <property type="entry name" value="Galactose-binding domain-like"/>
    <property type="match status" value="1"/>
</dbReference>
<comment type="similarity">
    <text evidence="5">Belongs to the peptidase S8 family.</text>
</comment>
<feature type="region of interest" description="Disordered" evidence="6">
    <location>
        <begin position="427"/>
        <end position="447"/>
    </location>
</feature>
<dbReference type="SUPFAM" id="SSF49785">
    <property type="entry name" value="Galactose-binding domain-like"/>
    <property type="match status" value="1"/>
</dbReference>
<gene>
    <name evidence="8" type="ORF">PLOB_00010316</name>
</gene>
<dbReference type="Proteomes" id="UP001159405">
    <property type="component" value="Unassembled WGS sequence"/>
</dbReference>
<protein>
    <recommendedName>
        <fullName evidence="7">P/Homo B domain-containing protein</fullName>
    </recommendedName>
</protein>
<dbReference type="InterPro" id="IPR022398">
    <property type="entry name" value="Peptidase_S8_His-AS"/>
</dbReference>
<keyword evidence="9" id="KW-1185">Reference proteome</keyword>
<dbReference type="PRINTS" id="PR00723">
    <property type="entry name" value="SUBTILISIN"/>
</dbReference>
<proteinExistence type="inferred from homology"/>
<dbReference type="Gene3D" id="3.40.50.200">
    <property type="entry name" value="Peptidase S8/S53 domain"/>
    <property type="match status" value="2"/>
</dbReference>
<evidence type="ECO:0000256" key="4">
    <source>
        <dbReference type="ARBA" id="ARBA00022825"/>
    </source>
</evidence>
<dbReference type="InterPro" id="IPR000209">
    <property type="entry name" value="Peptidase_S8/S53_dom"/>
</dbReference>
<dbReference type="EMBL" id="CALNXK010000152">
    <property type="protein sequence ID" value="CAH3169819.1"/>
    <property type="molecule type" value="Genomic_DNA"/>
</dbReference>
<feature type="region of interest" description="Disordered" evidence="6">
    <location>
        <begin position="29"/>
        <end position="48"/>
    </location>
</feature>
<feature type="domain" description="P/Homo B" evidence="7">
    <location>
        <begin position="217"/>
        <end position="352"/>
    </location>
</feature>
<dbReference type="InterPro" id="IPR015500">
    <property type="entry name" value="Peptidase_S8_subtilisin-rel"/>
</dbReference>
<evidence type="ECO:0000256" key="2">
    <source>
        <dbReference type="ARBA" id="ARBA00022685"/>
    </source>
</evidence>
<feature type="compositionally biased region" description="Basic and acidic residues" evidence="6">
    <location>
        <begin position="29"/>
        <end position="45"/>
    </location>
</feature>
<dbReference type="InterPro" id="IPR036852">
    <property type="entry name" value="Peptidase_S8/S53_dom_sf"/>
</dbReference>
<evidence type="ECO:0000256" key="1">
    <source>
        <dbReference type="ARBA" id="ARBA00022670"/>
    </source>
</evidence>
<name>A0ABN8QSC8_9CNID</name>
<dbReference type="PROSITE" id="PS00137">
    <property type="entry name" value="SUBTILASE_HIS"/>
    <property type="match status" value="1"/>
</dbReference>
<keyword evidence="4" id="KW-0720">Serine protease</keyword>
<keyword evidence="2" id="KW-0165">Cleavage on pair of basic residues</keyword>
<evidence type="ECO:0000256" key="6">
    <source>
        <dbReference type="SAM" id="MobiDB-lite"/>
    </source>
</evidence>
<reference evidence="8 9" key="1">
    <citation type="submission" date="2022-05" db="EMBL/GenBank/DDBJ databases">
        <authorList>
            <consortium name="Genoscope - CEA"/>
            <person name="William W."/>
        </authorList>
    </citation>
    <scope>NUCLEOTIDE SEQUENCE [LARGE SCALE GENOMIC DNA]</scope>
</reference>
<dbReference type="Pfam" id="PF00082">
    <property type="entry name" value="Peptidase_S8"/>
    <property type="match status" value="1"/>
</dbReference>
<evidence type="ECO:0000313" key="9">
    <source>
        <dbReference type="Proteomes" id="UP001159405"/>
    </source>
</evidence>
<dbReference type="PANTHER" id="PTHR42884:SF14">
    <property type="entry name" value="NEUROENDOCRINE CONVERTASE 1"/>
    <property type="match status" value="1"/>
</dbReference>
<dbReference type="InterPro" id="IPR008979">
    <property type="entry name" value="Galactose-bd-like_sf"/>
</dbReference>
<dbReference type="PROSITE" id="PS51892">
    <property type="entry name" value="SUBTILASE"/>
    <property type="match status" value="1"/>
</dbReference>
<dbReference type="Pfam" id="PF01483">
    <property type="entry name" value="P_proprotein"/>
    <property type="match status" value="1"/>
</dbReference>
<dbReference type="SUPFAM" id="SSF52743">
    <property type="entry name" value="Subtilisin-like"/>
    <property type="match status" value="1"/>
</dbReference>
<evidence type="ECO:0000259" key="7">
    <source>
        <dbReference type="PROSITE" id="PS51829"/>
    </source>
</evidence>
<accession>A0ABN8QSC8</accession>
<sequence length="447" mass="50023">MNYTGAGIVVAVVDEGLNTNHPELRENYDKKASKDFVDGDSHPEPRSSYVMSGHGSKCAGIIAAKGNNGFCGVGLAYNARIGGKNRSIFVFAAGNGGILAKDSCAYNGYVNSIYTIAISSVNRDGSVPYYGERCPGIMAVAYSRDSFGDKNPVVIGAAAKKLTWRDVQHIIVRSSRFAGRNPPDMVENGAGLKVSNYLGFGLMDALQMVNFARKWKNVPKQMHCEVQKYLGSYVKYVSFWPLTSKIEILHNSCKERIGFLEHVLVRVNLQIWPRGDLLLSLKSPNGTVSRLTQHRPFDRFKSVSTNLTNWNILTLHHWGEDPRGTWTLKAGGDYEWLYFQDWTLILYGTTSDPLLGNYHLRTTRQKPDGKQGEIVVTCTLFIITGYTFLASAHSSDIRSSGFRKRGNILLWHVESWRRVFHTEESENASDTRVTDDEAQRTMGKRKM</sequence>
<keyword evidence="1" id="KW-0645">Protease</keyword>